<organism evidence="5">
    <name type="scientific">Bionectria ochroleuca</name>
    <name type="common">Gliocladium roseum</name>
    <dbReference type="NCBI Taxonomy" id="29856"/>
    <lineage>
        <taxon>Eukaryota</taxon>
        <taxon>Fungi</taxon>
        <taxon>Dikarya</taxon>
        <taxon>Ascomycota</taxon>
        <taxon>Pezizomycotina</taxon>
        <taxon>Sordariomycetes</taxon>
        <taxon>Hypocreomycetidae</taxon>
        <taxon>Hypocreales</taxon>
        <taxon>Bionectriaceae</taxon>
        <taxon>Clonostachys</taxon>
    </lineage>
</organism>
<dbReference type="InterPro" id="IPR051609">
    <property type="entry name" value="NmrA/Isoflavone_reductase-like"/>
</dbReference>
<accession>A0A0B7KAT1</accession>
<dbReference type="PANTHER" id="PTHR47706">
    <property type="entry name" value="NMRA-LIKE FAMILY PROTEIN"/>
    <property type="match status" value="1"/>
</dbReference>
<dbReference type="InterPro" id="IPR016040">
    <property type="entry name" value="NAD(P)-bd_dom"/>
</dbReference>
<sequence length="315" mass="34164">MSSANNITSVALAGKGRFGSVVLDELLGAGFRVTVLTRSAAGITGIPEEVKVIQVDYTSEESLRKAIQSHDAVVSTVAGAAVASQKPLINAAISAGVKHFIPADYAMSLRSPDVRKLPPYTDVHAIEEYLEAKSGQMQWTIVACGGFLEYVFDLPFVVDFGNRKMDLVSGGTAQFSTSKFVTAAKAVAGVLRQPDRVKDHCVQVHATPITQSQIWDIIKRNDKRLSEWTVTEQDGDAKFQAGLDMLKRGELTMEAVSTLMAGATWGGKYKVVFDETDNDWLGVETISEQELEEILKKKIEEGISSIASDTIVSDF</sequence>
<evidence type="ECO:0000256" key="2">
    <source>
        <dbReference type="ARBA" id="ARBA00022857"/>
    </source>
</evidence>
<comment type="similarity">
    <text evidence="1">Belongs to the NmrA-type oxidoreductase family. Isoflavone reductase subfamily.</text>
</comment>
<reference evidence="5" key="1">
    <citation type="submission" date="2015-01" db="EMBL/GenBank/DDBJ databases">
        <authorList>
            <person name="Durling Mikael"/>
        </authorList>
    </citation>
    <scope>NUCLEOTIDE SEQUENCE</scope>
</reference>
<dbReference type="Gene3D" id="3.40.50.720">
    <property type="entry name" value="NAD(P)-binding Rossmann-like Domain"/>
    <property type="match status" value="1"/>
</dbReference>
<dbReference type="AlphaFoldDB" id="A0A0B7KAT1"/>
<dbReference type="InterPro" id="IPR036291">
    <property type="entry name" value="NAD(P)-bd_dom_sf"/>
</dbReference>
<proteinExistence type="inferred from homology"/>
<name>A0A0B7KAT1_BIOOC</name>
<evidence type="ECO:0000259" key="4">
    <source>
        <dbReference type="Pfam" id="PF13460"/>
    </source>
</evidence>
<dbReference type="Pfam" id="PF13460">
    <property type="entry name" value="NAD_binding_10"/>
    <property type="match status" value="1"/>
</dbReference>
<keyword evidence="2" id="KW-0521">NADP</keyword>
<keyword evidence="3" id="KW-0560">Oxidoreductase</keyword>
<evidence type="ECO:0000256" key="3">
    <source>
        <dbReference type="ARBA" id="ARBA00023002"/>
    </source>
</evidence>
<evidence type="ECO:0000256" key="1">
    <source>
        <dbReference type="ARBA" id="ARBA00005725"/>
    </source>
</evidence>
<feature type="domain" description="NAD(P)-binding" evidence="4">
    <location>
        <begin position="14"/>
        <end position="147"/>
    </location>
</feature>
<dbReference type="SUPFAM" id="SSF51735">
    <property type="entry name" value="NAD(P)-binding Rossmann-fold domains"/>
    <property type="match status" value="1"/>
</dbReference>
<gene>
    <name evidence="5" type="ORF">BN869_000010262_1</name>
</gene>
<protein>
    <recommendedName>
        <fullName evidence="4">NAD(P)-binding domain-containing protein</fullName>
    </recommendedName>
</protein>
<dbReference type="EMBL" id="CDPU01000041">
    <property type="protein sequence ID" value="CEO54204.1"/>
    <property type="molecule type" value="Genomic_DNA"/>
</dbReference>
<dbReference type="GO" id="GO:0016491">
    <property type="term" value="F:oxidoreductase activity"/>
    <property type="evidence" value="ECO:0007669"/>
    <property type="project" value="UniProtKB-KW"/>
</dbReference>
<evidence type="ECO:0000313" key="5">
    <source>
        <dbReference type="EMBL" id="CEO54204.1"/>
    </source>
</evidence>
<dbReference type="PANTHER" id="PTHR47706:SF1">
    <property type="entry name" value="CIPA-LIKE, PUTATIVE (AFU_ORTHOLOGUE AFUA_1G12460)-RELATED"/>
    <property type="match status" value="1"/>
</dbReference>